<keyword evidence="2" id="KW-1185">Reference proteome</keyword>
<name>A0ABV4YRV3_9BACI</name>
<proteinExistence type="predicted"/>
<protein>
    <submittedName>
        <fullName evidence="1">Uncharacterized protein</fullName>
    </submittedName>
</protein>
<accession>A0ABV4YRV3</accession>
<sequence>MAHYLYHLLDEKKISLDDDVSKIQLVKADIHKVNELVQNNLLGIGEMNIYSLKMNQTDFVFIFAANLKDAIHFYNRTFLRPPLNCHLYSLDVDFYICNDVISFRDSRKEIEQFPAIAGYYTRES</sequence>
<dbReference type="RefSeq" id="WP_306074326.1">
    <property type="nucleotide sequence ID" value="NZ_JAROBZ020000001.1"/>
</dbReference>
<organism evidence="1 2">
    <name type="scientific">Neobacillus driksii</name>
    <dbReference type="NCBI Taxonomy" id="3035913"/>
    <lineage>
        <taxon>Bacteria</taxon>
        <taxon>Bacillati</taxon>
        <taxon>Bacillota</taxon>
        <taxon>Bacilli</taxon>
        <taxon>Bacillales</taxon>
        <taxon>Bacillaceae</taxon>
        <taxon>Neobacillus</taxon>
    </lineage>
</organism>
<gene>
    <name evidence="1" type="ORF">P5G62_010710</name>
</gene>
<dbReference type="Proteomes" id="UP001241748">
    <property type="component" value="Unassembled WGS sequence"/>
</dbReference>
<evidence type="ECO:0000313" key="1">
    <source>
        <dbReference type="EMBL" id="MFB3167580.1"/>
    </source>
</evidence>
<comment type="caution">
    <text evidence="1">The sequence shown here is derived from an EMBL/GenBank/DDBJ whole genome shotgun (WGS) entry which is preliminary data.</text>
</comment>
<evidence type="ECO:0000313" key="2">
    <source>
        <dbReference type="Proteomes" id="UP001241748"/>
    </source>
</evidence>
<dbReference type="EMBL" id="JAROBZ020000001">
    <property type="protein sequence ID" value="MFB3167580.1"/>
    <property type="molecule type" value="Genomic_DNA"/>
</dbReference>
<reference evidence="1 2" key="1">
    <citation type="submission" date="2024-05" db="EMBL/GenBank/DDBJ databases">
        <authorList>
            <person name="Venkateswaran K."/>
        </authorList>
    </citation>
    <scope>NUCLEOTIDE SEQUENCE [LARGE SCALE GENOMIC DNA]</scope>
    <source>
        <strain evidence="1 2">179-C4-2-HS</strain>
    </source>
</reference>